<feature type="compositionally biased region" description="Low complexity" evidence="5">
    <location>
        <begin position="68"/>
        <end position="77"/>
    </location>
</feature>
<evidence type="ECO:0000256" key="2">
    <source>
        <dbReference type="ARBA" id="ARBA00023125"/>
    </source>
</evidence>
<dbReference type="CDD" id="cd00202">
    <property type="entry name" value="ZnF_GATA"/>
    <property type="match status" value="1"/>
</dbReference>
<proteinExistence type="predicted"/>
<evidence type="ECO:0000259" key="6">
    <source>
        <dbReference type="PROSITE" id="PS50114"/>
    </source>
</evidence>
<accession>A0A9R1X0S6</accession>
<keyword evidence="2" id="KW-0238">DNA-binding</keyword>
<feature type="region of interest" description="Disordered" evidence="5">
    <location>
        <begin position="50"/>
        <end position="84"/>
    </location>
</feature>
<dbReference type="PANTHER" id="PTHR46855:SF11">
    <property type="entry name" value="GATA TRANSCRIPTION FACTOR 26-LIKE"/>
    <property type="match status" value="1"/>
</dbReference>
<dbReference type="InterPro" id="IPR000679">
    <property type="entry name" value="Znf_GATA"/>
</dbReference>
<evidence type="ECO:0000313" key="8">
    <source>
        <dbReference type="Proteomes" id="UP000235145"/>
    </source>
</evidence>
<evidence type="ECO:0000256" key="5">
    <source>
        <dbReference type="SAM" id="MobiDB-lite"/>
    </source>
</evidence>
<protein>
    <recommendedName>
        <fullName evidence="6">GATA-type domain-containing protein</fullName>
    </recommendedName>
</protein>
<keyword evidence="3" id="KW-0804">Transcription</keyword>
<evidence type="ECO:0000256" key="3">
    <source>
        <dbReference type="ARBA" id="ARBA00023163"/>
    </source>
</evidence>
<dbReference type="InterPro" id="IPR044589">
    <property type="entry name" value="GATA26/27"/>
</dbReference>
<dbReference type="InterPro" id="IPR013088">
    <property type="entry name" value="Znf_NHR/GATA"/>
</dbReference>
<dbReference type="SMART" id="SM00401">
    <property type="entry name" value="ZnF_GATA"/>
    <property type="match status" value="1"/>
</dbReference>
<organism evidence="7 8">
    <name type="scientific">Lactuca sativa</name>
    <name type="common">Garden lettuce</name>
    <dbReference type="NCBI Taxonomy" id="4236"/>
    <lineage>
        <taxon>Eukaryota</taxon>
        <taxon>Viridiplantae</taxon>
        <taxon>Streptophyta</taxon>
        <taxon>Embryophyta</taxon>
        <taxon>Tracheophyta</taxon>
        <taxon>Spermatophyta</taxon>
        <taxon>Magnoliopsida</taxon>
        <taxon>eudicotyledons</taxon>
        <taxon>Gunneridae</taxon>
        <taxon>Pentapetalae</taxon>
        <taxon>asterids</taxon>
        <taxon>campanulids</taxon>
        <taxon>Asterales</taxon>
        <taxon>Asteraceae</taxon>
        <taxon>Cichorioideae</taxon>
        <taxon>Cichorieae</taxon>
        <taxon>Lactucinae</taxon>
        <taxon>Lactuca</taxon>
    </lineage>
</organism>
<dbReference type="AlphaFoldDB" id="A0A9R1X0S6"/>
<keyword evidence="8" id="KW-1185">Reference proteome</keyword>
<dbReference type="SUPFAM" id="SSF57716">
    <property type="entry name" value="Glucocorticoid receptor-like (DNA-binding domain)"/>
    <property type="match status" value="1"/>
</dbReference>
<dbReference type="GO" id="GO:0006355">
    <property type="term" value="P:regulation of DNA-templated transcription"/>
    <property type="evidence" value="ECO:0007669"/>
    <property type="project" value="InterPro"/>
</dbReference>
<sequence>MGKEGPCYHCGIEQTPLWRNGPPEKPVLCNACGSRWRTRGTLNDYIPKHALKNVQDTQTDEDSDDHSGSSSTSTNGNTKKKLAR</sequence>
<dbReference type="GO" id="GO:0043565">
    <property type="term" value="F:sequence-specific DNA binding"/>
    <property type="evidence" value="ECO:0007669"/>
    <property type="project" value="InterPro"/>
</dbReference>
<keyword evidence="4" id="KW-0479">Metal-binding</keyword>
<name>A0A9R1X0S6_LACSA</name>
<dbReference type="EMBL" id="NBSK02000007">
    <property type="protein sequence ID" value="KAJ0194886.1"/>
    <property type="molecule type" value="Genomic_DNA"/>
</dbReference>
<evidence type="ECO:0000256" key="4">
    <source>
        <dbReference type="PROSITE-ProRule" id="PRU00094"/>
    </source>
</evidence>
<reference evidence="7 8" key="1">
    <citation type="journal article" date="2017" name="Nat. Commun.">
        <title>Genome assembly with in vitro proximity ligation data and whole-genome triplication in lettuce.</title>
        <authorList>
            <person name="Reyes-Chin-Wo S."/>
            <person name="Wang Z."/>
            <person name="Yang X."/>
            <person name="Kozik A."/>
            <person name="Arikit S."/>
            <person name="Song C."/>
            <person name="Xia L."/>
            <person name="Froenicke L."/>
            <person name="Lavelle D.O."/>
            <person name="Truco M.J."/>
            <person name="Xia R."/>
            <person name="Zhu S."/>
            <person name="Xu C."/>
            <person name="Xu H."/>
            <person name="Xu X."/>
            <person name="Cox K."/>
            <person name="Korf I."/>
            <person name="Meyers B.C."/>
            <person name="Michelmore R.W."/>
        </authorList>
    </citation>
    <scope>NUCLEOTIDE SEQUENCE [LARGE SCALE GENOMIC DNA]</scope>
    <source>
        <strain evidence="8">cv. Salinas</strain>
        <tissue evidence="7">Seedlings</tissue>
    </source>
</reference>
<keyword evidence="1" id="KW-0805">Transcription regulation</keyword>
<gene>
    <name evidence="7" type="ORF">LSAT_V11C700372690</name>
</gene>
<dbReference type="PROSITE" id="PS00344">
    <property type="entry name" value="GATA_ZN_FINGER_1"/>
    <property type="match status" value="1"/>
</dbReference>
<keyword evidence="4" id="KW-0863">Zinc-finger</keyword>
<dbReference type="PROSITE" id="PS50114">
    <property type="entry name" value="GATA_ZN_FINGER_2"/>
    <property type="match status" value="1"/>
</dbReference>
<comment type="caution">
    <text evidence="7">The sequence shown here is derived from an EMBL/GenBank/DDBJ whole genome shotgun (WGS) entry which is preliminary data.</text>
</comment>
<evidence type="ECO:0000256" key="1">
    <source>
        <dbReference type="ARBA" id="ARBA00023015"/>
    </source>
</evidence>
<feature type="domain" description="GATA-type" evidence="6">
    <location>
        <begin position="7"/>
        <end position="40"/>
    </location>
</feature>
<dbReference type="PANTHER" id="PTHR46855">
    <property type="entry name" value="OSJNBB0038F03.10 PROTEIN"/>
    <property type="match status" value="1"/>
</dbReference>
<dbReference type="GO" id="GO:0008270">
    <property type="term" value="F:zinc ion binding"/>
    <property type="evidence" value="ECO:0007669"/>
    <property type="project" value="UniProtKB-KW"/>
</dbReference>
<evidence type="ECO:0000313" key="7">
    <source>
        <dbReference type="EMBL" id="KAJ0194886.1"/>
    </source>
</evidence>
<dbReference type="Pfam" id="PF00320">
    <property type="entry name" value="GATA"/>
    <property type="match status" value="1"/>
</dbReference>
<dbReference type="Proteomes" id="UP000235145">
    <property type="component" value="Unassembled WGS sequence"/>
</dbReference>
<dbReference type="Gene3D" id="3.30.50.10">
    <property type="entry name" value="Erythroid Transcription Factor GATA-1, subunit A"/>
    <property type="match status" value="1"/>
</dbReference>
<keyword evidence="4" id="KW-0862">Zinc</keyword>